<evidence type="ECO:0000256" key="3">
    <source>
        <dbReference type="ARBA" id="ARBA00022664"/>
    </source>
</evidence>
<evidence type="ECO:0000259" key="11">
    <source>
        <dbReference type="PROSITE" id="PS52002"/>
    </source>
</evidence>
<keyword evidence="13" id="KW-1185">Reference proteome</keyword>
<organism evidence="12 13">
    <name type="scientific">Bonamia ostreae</name>
    <dbReference type="NCBI Taxonomy" id="126728"/>
    <lineage>
        <taxon>Eukaryota</taxon>
        <taxon>Sar</taxon>
        <taxon>Rhizaria</taxon>
        <taxon>Endomyxa</taxon>
        <taxon>Ascetosporea</taxon>
        <taxon>Haplosporida</taxon>
        <taxon>Bonamia</taxon>
    </lineage>
</organism>
<gene>
    <name evidence="12" type="ORF">MHBO_000623</name>
</gene>
<dbReference type="InterPro" id="IPR001163">
    <property type="entry name" value="Sm_dom_euk/arc"/>
</dbReference>
<comment type="caution">
    <text evidence="12">The sequence shown here is derived from an EMBL/GenBank/DDBJ whole genome shotgun (WGS) entry which is preliminary data.</text>
</comment>
<accession>A0ABV2AH25</accession>
<evidence type="ECO:0000256" key="4">
    <source>
        <dbReference type="ARBA" id="ARBA00022728"/>
    </source>
</evidence>
<evidence type="ECO:0000256" key="7">
    <source>
        <dbReference type="ARBA" id="ARBA00023242"/>
    </source>
</evidence>
<proteinExistence type="inferred from homology"/>
<dbReference type="InterPro" id="IPR016487">
    <property type="entry name" value="Lsm6/sSmF"/>
</dbReference>
<name>A0ABV2AH25_9EUKA</name>
<evidence type="ECO:0000256" key="2">
    <source>
        <dbReference type="ARBA" id="ARBA00007927"/>
    </source>
</evidence>
<dbReference type="PANTHER" id="PTHR11021">
    <property type="entry name" value="SMALL NUCLEAR RIBONUCLEOPROTEIN F SNRNP-F"/>
    <property type="match status" value="1"/>
</dbReference>
<evidence type="ECO:0000256" key="5">
    <source>
        <dbReference type="ARBA" id="ARBA00022884"/>
    </source>
</evidence>
<sequence length="84" mass="9666">MHQPTNPQPYLTDLKGKQVDVKLKWGIIYKGFLVSTDPYMNLQLANTEEWIGGNLKGKLGEIFVRCNNVLYVREIPEEDGDEKK</sequence>
<comment type="subcellular location">
    <subcellularLocation>
        <location evidence="1 10">Nucleus</location>
    </subcellularLocation>
</comment>
<keyword evidence="6 10" id="KW-0508">mRNA splicing</keyword>
<dbReference type="Gene3D" id="2.30.30.100">
    <property type="match status" value="1"/>
</dbReference>
<dbReference type="PROSITE" id="PS52002">
    <property type="entry name" value="SM"/>
    <property type="match status" value="1"/>
</dbReference>
<reference evidence="12 13" key="1">
    <citation type="journal article" date="2024" name="BMC Biol.">
        <title>Comparative genomics of Ascetosporea gives new insight into the evolutionary basis for animal parasitism in Rhizaria.</title>
        <authorList>
            <person name="Hiltunen Thoren M."/>
            <person name="Onut-Brannstrom I."/>
            <person name="Alfjorden A."/>
            <person name="Peckova H."/>
            <person name="Swords F."/>
            <person name="Hooper C."/>
            <person name="Holzer A.S."/>
            <person name="Bass D."/>
            <person name="Burki F."/>
        </authorList>
    </citation>
    <scope>NUCLEOTIDE SEQUENCE [LARGE SCALE GENOMIC DNA]</scope>
    <source>
        <strain evidence="12">20-A016</strain>
    </source>
</reference>
<keyword evidence="3 10" id="KW-0507">mRNA processing</keyword>
<evidence type="ECO:0000256" key="10">
    <source>
        <dbReference type="PIRNR" id="PIRNR006609"/>
    </source>
</evidence>
<evidence type="ECO:0000256" key="6">
    <source>
        <dbReference type="ARBA" id="ARBA00023187"/>
    </source>
</evidence>
<dbReference type="EMBL" id="JBDODL010000108">
    <property type="protein sequence ID" value="MES1918698.1"/>
    <property type="molecule type" value="Genomic_DNA"/>
</dbReference>
<dbReference type="InterPro" id="IPR010920">
    <property type="entry name" value="LSM_dom_sf"/>
</dbReference>
<keyword evidence="4 10" id="KW-0747">Spliceosome</keyword>
<dbReference type="InterPro" id="IPR034100">
    <property type="entry name" value="Sm_F"/>
</dbReference>
<feature type="domain" description="Sm" evidence="11">
    <location>
        <begin position="6"/>
        <end position="78"/>
    </location>
</feature>
<dbReference type="SMART" id="SM00651">
    <property type="entry name" value="Sm"/>
    <property type="match status" value="1"/>
</dbReference>
<keyword evidence="8 10" id="KW-0687">Ribonucleoprotein</keyword>
<dbReference type="SUPFAM" id="SSF50182">
    <property type="entry name" value="Sm-like ribonucleoproteins"/>
    <property type="match status" value="1"/>
</dbReference>
<dbReference type="Proteomes" id="UP001439008">
    <property type="component" value="Unassembled WGS sequence"/>
</dbReference>
<dbReference type="InterPro" id="IPR047575">
    <property type="entry name" value="Sm"/>
</dbReference>
<protein>
    <recommendedName>
        <fullName evidence="9">Sm protein F</fullName>
    </recommendedName>
</protein>
<dbReference type="CDD" id="cd01722">
    <property type="entry name" value="Sm_F"/>
    <property type="match status" value="1"/>
</dbReference>
<keyword evidence="5 10" id="KW-0694">RNA-binding</keyword>
<evidence type="ECO:0000256" key="1">
    <source>
        <dbReference type="ARBA" id="ARBA00004123"/>
    </source>
</evidence>
<dbReference type="Pfam" id="PF01423">
    <property type="entry name" value="LSM"/>
    <property type="match status" value="1"/>
</dbReference>
<keyword evidence="7 10" id="KW-0539">Nucleus</keyword>
<evidence type="ECO:0000256" key="9">
    <source>
        <dbReference type="ARBA" id="ARBA00030144"/>
    </source>
</evidence>
<dbReference type="PIRSF" id="PIRSF006609">
    <property type="entry name" value="snRNP_SmF"/>
    <property type="match status" value="1"/>
</dbReference>
<comment type="similarity">
    <text evidence="2 10">Belongs to the snRNP Sm proteins family. SmF/LSm6 subfamily.</text>
</comment>
<evidence type="ECO:0000256" key="8">
    <source>
        <dbReference type="ARBA" id="ARBA00023274"/>
    </source>
</evidence>
<dbReference type="PANTHER" id="PTHR11021:SF0">
    <property type="entry name" value="SMALL NUCLEAR RIBONUCLEOPROTEIN F"/>
    <property type="match status" value="1"/>
</dbReference>
<evidence type="ECO:0000313" key="13">
    <source>
        <dbReference type="Proteomes" id="UP001439008"/>
    </source>
</evidence>
<evidence type="ECO:0000313" key="12">
    <source>
        <dbReference type="EMBL" id="MES1918698.1"/>
    </source>
</evidence>